<dbReference type="PROSITE" id="PS00211">
    <property type="entry name" value="ABC_TRANSPORTER_1"/>
    <property type="match status" value="1"/>
</dbReference>
<dbReference type="Pfam" id="PF00664">
    <property type="entry name" value="ABC_membrane"/>
    <property type="match status" value="1"/>
</dbReference>
<evidence type="ECO:0000313" key="9">
    <source>
        <dbReference type="EMBL" id="MEW2365090.1"/>
    </source>
</evidence>
<feature type="transmembrane region" description="Helical" evidence="6">
    <location>
        <begin position="67"/>
        <end position="86"/>
    </location>
</feature>
<dbReference type="SUPFAM" id="SSF52540">
    <property type="entry name" value="P-loop containing nucleoside triphosphate hydrolases"/>
    <property type="match status" value="1"/>
</dbReference>
<dbReference type="PROSITE" id="PS50893">
    <property type="entry name" value="ABC_TRANSPORTER_2"/>
    <property type="match status" value="1"/>
</dbReference>
<dbReference type="InterPro" id="IPR027417">
    <property type="entry name" value="P-loop_NTPase"/>
</dbReference>
<accession>A0ABV3M069</accession>
<gene>
    <name evidence="9" type="ORF">AB0887_24470</name>
</gene>
<feature type="transmembrane region" description="Helical" evidence="6">
    <location>
        <begin position="174"/>
        <end position="192"/>
    </location>
</feature>
<dbReference type="PROSITE" id="PS50929">
    <property type="entry name" value="ABC_TM1F"/>
    <property type="match status" value="1"/>
</dbReference>
<feature type="region of interest" description="Disordered" evidence="5">
    <location>
        <begin position="663"/>
        <end position="685"/>
    </location>
</feature>
<evidence type="ECO:0000259" key="7">
    <source>
        <dbReference type="PROSITE" id="PS50893"/>
    </source>
</evidence>
<evidence type="ECO:0000313" key="10">
    <source>
        <dbReference type="Proteomes" id="UP001553843"/>
    </source>
</evidence>
<evidence type="ECO:0000256" key="2">
    <source>
        <dbReference type="ARBA" id="ARBA00022692"/>
    </source>
</evidence>
<dbReference type="InterPro" id="IPR011527">
    <property type="entry name" value="ABC1_TM_dom"/>
</dbReference>
<dbReference type="InterPro" id="IPR036640">
    <property type="entry name" value="ABC1_TM_sf"/>
</dbReference>
<keyword evidence="10" id="KW-1185">Reference proteome</keyword>
<dbReference type="SUPFAM" id="SSF90123">
    <property type="entry name" value="ABC transporter transmembrane region"/>
    <property type="match status" value="1"/>
</dbReference>
<evidence type="ECO:0000259" key="8">
    <source>
        <dbReference type="PROSITE" id="PS50929"/>
    </source>
</evidence>
<dbReference type="PANTHER" id="PTHR43394:SF1">
    <property type="entry name" value="ATP-BINDING CASSETTE SUB-FAMILY B MEMBER 10, MITOCHONDRIAL"/>
    <property type="match status" value="1"/>
</dbReference>
<feature type="domain" description="ABC transporter" evidence="7">
    <location>
        <begin position="406"/>
        <end position="664"/>
    </location>
</feature>
<feature type="region of interest" description="Disordered" evidence="5">
    <location>
        <begin position="330"/>
        <end position="435"/>
    </location>
</feature>
<dbReference type="PANTHER" id="PTHR43394">
    <property type="entry name" value="ATP-DEPENDENT PERMEASE MDL1, MITOCHONDRIAL"/>
    <property type="match status" value="1"/>
</dbReference>
<dbReference type="Gene3D" id="3.40.50.300">
    <property type="entry name" value="P-loop containing nucleotide triphosphate hydrolases"/>
    <property type="match status" value="1"/>
</dbReference>
<name>A0ABV3M069_9ACTN</name>
<dbReference type="Proteomes" id="UP001553843">
    <property type="component" value="Unassembled WGS sequence"/>
</dbReference>
<proteinExistence type="predicted"/>
<dbReference type="CDD" id="cd07346">
    <property type="entry name" value="ABC_6TM_exporters"/>
    <property type="match status" value="1"/>
</dbReference>
<feature type="compositionally biased region" description="Low complexity" evidence="5">
    <location>
        <begin position="339"/>
        <end position="354"/>
    </location>
</feature>
<feature type="transmembrane region" description="Helical" evidence="6">
    <location>
        <begin position="37"/>
        <end position="55"/>
    </location>
</feature>
<dbReference type="RefSeq" id="WP_359781586.1">
    <property type="nucleotide sequence ID" value="NZ_JBEYRR010000010.1"/>
</dbReference>
<keyword evidence="9" id="KW-0547">Nucleotide-binding</keyword>
<dbReference type="Gene3D" id="1.20.1560.10">
    <property type="entry name" value="ABC transporter type 1, transmembrane domain"/>
    <property type="match status" value="1"/>
</dbReference>
<reference evidence="9 10" key="1">
    <citation type="submission" date="2024-06" db="EMBL/GenBank/DDBJ databases">
        <title>The Natural Products Discovery Center: Release of the First 8490 Sequenced Strains for Exploring Actinobacteria Biosynthetic Diversity.</title>
        <authorList>
            <person name="Kalkreuter E."/>
            <person name="Kautsar S.A."/>
            <person name="Yang D."/>
            <person name="Bader C.D."/>
            <person name="Teijaro C.N."/>
            <person name="Fluegel L."/>
            <person name="Davis C.M."/>
            <person name="Simpson J.R."/>
            <person name="Lauterbach L."/>
            <person name="Steele A.D."/>
            <person name="Gui C."/>
            <person name="Meng S."/>
            <person name="Li G."/>
            <person name="Viehrig K."/>
            <person name="Ye F."/>
            <person name="Su P."/>
            <person name="Kiefer A.F."/>
            <person name="Nichols A."/>
            <person name="Cepeda A.J."/>
            <person name="Yan W."/>
            <person name="Fan B."/>
            <person name="Jiang Y."/>
            <person name="Adhikari A."/>
            <person name="Zheng C.-J."/>
            <person name="Schuster L."/>
            <person name="Cowan T.M."/>
            <person name="Smanski M.J."/>
            <person name="Chevrette M.G."/>
            <person name="De Carvalho L.P.S."/>
            <person name="Shen B."/>
        </authorList>
    </citation>
    <scope>NUCLEOTIDE SEQUENCE [LARGE SCALE GENOMIC DNA]</scope>
    <source>
        <strain evidence="9 10">NPDC047833</strain>
    </source>
</reference>
<dbReference type="InterPro" id="IPR003439">
    <property type="entry name" value="ABC_transporter-like_ATP-bd"/>
</dbReference>
<keyword evidence="2 6" id="KW-0812">Transmembrane</keyword>
<dbReference type="InterPro" id="IPR039421">
    <property type="entry name" value="Type_1_exporter"/>
</dbReference>
<keyword evidence="3 6" id="KW-1133">Transmembrane helix</keyword>
<keyword evidence="9" id="KW-0067">ATP-binding</keyword>
<evidence type="ECO:0000256" key="4">
    <source>
        <dbReference type="ARBA" id="ARBA00023136"/>
    </source>
</evidence>
<evidence type="ECO:0000256" key="1">
    <source>
        <dbReference type="ARBA" id="ARBA00004651"/>
    </source>
</evidence>
<comment type="subcellular location">
    <subcellularLocation>
        <location evidence="1">Cell membrane</location>
        <topology evidence="1">Multi-pass membrane protein</topology>
    </subcellularLocation>
</comment>
<protein>
    <submittedName>
        <fullName evidence="9">ABC transporter ATP-binding protein</fullName>
    </submittedName>
</protein>
<comment type="caution">
    <text evidence="9">The sequence shown here is derived from an EMBL/GenBank/DDBJ whole genome shotgun (WGS) entry which is preliminary data.</text>
</comment>
<evidence type="ECO:0000256" key="3">
    <source>
        <dbReference type="ARBA" id="ARBA00022989"/>
    </source>
</evidence>
<evidence type="ECO:0000256" key="5">
    <source>
        <dbReference type="SAM" id="MobiDB-lite"/>
    </source>
</evidence>
<dbReference type="EMBL" id="JBEYRS010000010">
    <property type="protein sequence ID" value="MEW2365090.1"/>
    <property type="molecule type" value="Genomic_DNA"/>
</dbReference>
<dbReference type="InterPro" id="IPR017871">
    <property type="entry name" value="ABC_transporter-like_CS"/>
</dbReference>
<evidence type="ECO:0000256" key="6">
    <source>
        <dbReference type="SAM" id="Phobius"/>
    </source>
</evidence>
<dbReference type="Pfam" id="PF00005">
    <property type="entry name" value="ABC_tran"/>
    <property type="match status" value="1"/>
</dbReference>
<keyword evidence="4 6" id="KW-0472">Membrane</keyword>
<dbReference type="GO" id="GO:0005524">
    <property type="term" value="F:ATP binding"/>
    <property type="evidence" value="ECO:0007669"/>
    <property type="project" value="UniProtKB-KW"/>
</dbReference>
<sequence>MQIRDLPYSDPGIPDARSGPRFLLWLGRNQLGGQLKALAWGLLHFGSIAGLPYAVGVAVQAVLERSGARLALAGALIGLLGVAIALGDTMLHRTAVTNWVTTSARVQQLLARKTARLGSALTRRVAAGEVVAVSTGDVEKIGWFVEALSRFAAAASTVVLVCVGLLVYEPALGVVVAVGIPVLAFAVLPLLPRATSRADFQREKAGRATELASDTVAGLRVLRGIGGEELFLDRYRRASQEVRAAAVRSARMWAAISAIQVLMPGLLLIAVVWHGVHLAREGRITVGELVTVYSAVMMLNYPLRHFEEIAMAYSFSRPSAKRAARVLSLERTAEPTAVPQSTTRGSRTTPSPRTADQAEKPHGLTASEPPTEASGVPPTGVRESAVPPSGARDAEVPPTGGRGSEVRPTGVRSSGSAVADAAEHAWTGGARPTGDLYDPVTGLLAPAGRLTAVVCGDPDEAGRLAERLGGHPAFEGAAGLPSVHLGAVALDDLPLSEARAAVLVQDKDPVLLSGTLRALLDVPASGAVTPEEALAAAQCADVLDALAQASVDDDPMSAHLTERGRSLSGGQRQRLALARSLVTDPEALVLDEPTSAVDSHTEARIGDGVRKLRTGRTTVLLTSSPLLLDRAEHVVFLSDGEVAAVGTHRELLHSEPRYRAVVTRETDEERAGVGASAHFDIEETA</sequence>
<feature type="domain" description="ABC transmembrane type-1" evidence="8">
    <location>
        <begin position="37"/>
        <end position="306"/>
    </location>
</feature>
<feature type="transmembrane region" description="Helical" evidence="6">
    <location>
        <begin position="253"/>
        <end position="276"/>
    </location>
</feature>
<organism evidence="9 10">
    <name type="scientific">Streptomyces huasconensis</name>
    <dbReference type="NCBI Taxonomy" id="1854574"/>
    <lineage>
        <taxon>Bacteria</taxon>
        <taxon>Bacillati</taxon>
        <taxon>Actinomycetota</taxon>
        <taxon>Actinomycetes</taxon>
        <taxon>Kitasatosporales</taxon>
        <taxon>Streptomycetaceae</taxon>
        <taxon>Streptomyces</taxon>
    </lineage>
</organism>